<dbReference type="EMBL" id="ANAH02000004">
    <property type="protein sequence ID" value="EPX64060.1"/>
    <property type="molecule type" value="Genomic_DNA"/>
</dbReference>
<evidence type="ECO:0000256" key="1">
    <source>
        <dbReference type="SAM" id="MobiDB-lite"/>
    </source>
</evidence>
<gene>
    <name evidence="2" type="ORF">D187_005193</name>
</gene>
<feature type="region of interest" description="Disordered" evidence="1">
    <location>
        <begin position="24"/>
        <end position="43"/>
    </location>
</feature>
<comment type="caution">
    <text evidence="2">The sequence shown here is derived from an EMBL/GenBank/DDBJ whole genome shotgun (WGS) entry which is preliminary data.</text>
</comment>
<dbReference type="Proteomes" id="UP000011682">
    <property type="component" value="Unassembled WGS sequence"/>
</dbReference>
<sequence length="43" mass="4348">MKPHPAWGGWLLPVLLLESACVTSPPRGSGVSAAEPGPAPAIE</sequence>
<evidence type="ECO:0000313" key="3">
    <source>
        <dbReference type="Proteomes" id="UP000011682"/>
    </source>
</evidence>
<keyword evidence="3" id="KW-1185">Reference proteome</keyword>
<organism evidence="2 3">
    <name type="scientific">Cystobacter fuscus (strain ATCC 25194 / DSM 2262 / NBRC 100088 / M29)</name>
    <dbReference type="NCBI Taxonomy" id="1242864"/>
    <lineage>
        <taxon>Bacteria</taxon>
        <taxon>Pseudomonadati</taxon>
        <taxon>Myxococcota</taxon>
        <taxon>Myxococcia</taxon>
        <taxon>Myxococcales</taxon>
        <taxon>Cystobacterineae</taxon>
        <taxon>Archangiaceae</taxon>
        <taxon>Cystobacter</taxon>
    </lineage>
</organism>
<reference evidence="2" key="1">
    <citation type="submission" date="2013-05" db="EMBL/GenBank/DDBJ databases">
        <title>Genome assembly of Cystobacter fuscus DSM 2262.</title>
        <authorList>
            <person name="Sharma G."/>
            <person name="Khatri I."/>
            <person name="Kaur C."/>
            <person name="Mayilraj S."/>
            <person name="Subramanian S."/>
        </authorList>
    </citation>
    <scope>NUCLEOTIDE SEQUENCE [LARGE SCALE GENOMIC DNA]</scope>
    <source>
        <strain evidence="2">DSM 2262</strain>
    </source>
</reference>
<protein>
    <submittedName>
        <fullName evidence="2">Uncharacterized protein</fullName>
    </submittedName>
</protein>
<accession>S9PIA8</accession>
<evidence type="ECO:0000313" key="2">
    <source>
        <dbReference type="EMBL" id="EPX64060.1"/>
    </source>
</evidence>
<name>S9PIA8_CYSF2</name>
<dbReference type="AlphaFoldDB" id="S9PIA8"/>
<proteinExistence type="predicted"/>